<name>A0ABP1FX19_9CHLO</name>
<gene>
    <name evidence="1" type="primary">g6066</name>
    <name evidence="1" type="ORF">VP750_LOCUS5193</name>
</gene>
<sequence length="78" mass="8746">MTAYALVFSNSHVCVRLWNRHGPYIFKQAHAGVNPASVTERDCLYAADTFDVKLSFGHARSVKTSVLWQALHGCHDLE</sequence>
<evidence type="ECO:0000313" key="2">
    <source>
        <dbReference type="Proteomes" id="UP001497392"/>
    </source>
</evidence>
<reference evidence="1 2" key="1">
    <citation type="submission" date="2024-06" db="EMBL/GenBank/DDBJ databases">
        <authorList>
            <person name="Kraege A."/>
            <person name="Thomma B."/>
        </authorList>
    </citation>
    <scope>NUCLEOTIDE SEQUENCE [LARGE SCALE GENOMIC DNA]</scope>
</reference>
<dbReference type="EMBL" id="CAXHTA020000009">
    <property type="protein sequence ID" value="CAL5223534.1"/>
    <property type="molecule type" value="Genomic_DNA"/>
</dbReference>
<accession>A0ABP1FX19</accession>
<organism evidence="1 2">
    <name type="scientific">Coccomyxa viridis</name>
    <dbReference type="NCBI Taxonomy" id="1274662"/>
    <lineage>
        <taxon>Eukaryota</taxon>
        <taxon>Viridiplantae</taxon>
        <taxon>Chlorophyta</taxon>
        <taxon>core chlorophytes</taxon>
        <taxon>Trebouxiophyceae</taxon>
        <taxon>Trebouxiophyceae incertae sedis</taxon>
        <taxon>Coccomyxaceae</taxon>
        <taxon>Coccomyxa</taxon>
    </lineage>
</organism>
<evidence type="ECO:0000313" key="1">
    <source>
        <dbReference type="EMBL" id="CAL5223534.1"/>
    </source>
</evidence>
<dbReference type="Proteomes" id="UP001497392">
    <property type="component" value="Unassembled WGS sequence"/>
</dbReference>
<comment type="caution">
    <text evidence="1">The sequence shown here is derived from an EMBL/GenBank/DDBJ whole genome shotgun (WGS) entry which is preliminary data.</text>
</comment>
<proteinExistence type="predicted"/>
<protein>
    <submittedName>
        <fullName evidence="1">G6066 protein</fullName>
    </submittedName>
</protein>
<keyword evidence="2" id="KW-1185">Reference proteome</keyword>